<keyword evidence="1" id="KW-0812">Transmembrane</keyword>
<dbReference type="Proteomes" id="UP000828236">
    <property type="component" value="Unassembled WGS sequence"/>
</dbReference>
<organism evidence="2">
    <name type="scientific">Dermatophagoides farinae</name>
    <name type="common">American house dust mite</name>
    <dbReference type="NCBI Taxonomy" id="6954"/>
    <lineage>
        <taxon>Eukaryota</taxon>
        <taxon>Metazoa</taxon>
        <taxon>Ecdysozoa</taxon>
        <taxon>Arthropoda</taxon>
        <taxon>Chelicerata</taxon>
        <taxon>Arachnida</taxon>
        <taxon>Acari</taxon>
        <taxon>Acariformes</taxon>
        <taxon>Sarcoptiformes</taxon>
        <taxon>Astigmata</taxon>
        <taxon>Psoroptidia</taxon>
        <taxon>Analgoidea</taxon>
        <taxon>Pyroglyphidae</taxon>
        <taxon>Dermatophagoidinae</taxon>
        <taxon>Dermatophagoides</taxon>
    </lineage>
</organism>
<evidence type="ECO:0000256" key="1">
    <source>
        <dbReference type="SAM" id="Phobius"/>
    </source>
</evidence>
<dbReference type="EMBL" id="SDOV01000007">
    <property type="protein sequence ID" value="KAH7638970.1"/>
    <property type="molecule type" value="Genomic_DNA"/>
</dbReference>
<reference evidence="2" key="2">
    <citation type="journal article" date="2021" name="World Allergy Organ. J.">
        <title>Chromosome-level assembly of Dermatophagoides farinae genome and transcriptome reveals two novel allergens Der f 37 and Der f 39.</title>
        <authorList>
            <person name="Chen J."/>
            <person name="Cai Z."/>
            <person name="Fan D."/>
            <person name="Hu J."/>
            <person name="Hou Y."/>
            <person name="He Y."/>
            <person name="Zhang Z."/>
            <person name="Zhao Z."/>
            <person name="Gao P."/>
            <person name="Hu W."/>
            <person name="Sun J."/>
            <person name="Li J."/>
            <person name="Ji K."/>
        </authorList>
    </citation>
    <scope>NUCLEOTIDE SEQUENCE</scope>
    <source>
        <strain evidence="2">JKM2019</strain>
    </source>
</reference>
<name>A0A9D4NTK0_DERFA</name>
<reference evidence="2" key="1">
    <citation type="submission" date="2020-06" db="EMBL/GenBank/DDBJ databases">
        <authorList>
            <person name="Ji K."/>
            <person name="Li J."/>
        </authorList>
    </citation>
    <scope>NUCLEOTIDE SEQUENCE</scope>
    <source>
        <strain evidence="2">JKM2019</strain>
        <tissue evidence="2">Whole body</tissue>
    </source>
</reference>
<comment type="caution">
    <text evidence="2">The sequence shown here is derived from an EMBL/GenBank/DDBJ whole genome shotgun (WGS) entry which is preliminary data.</text>
</comment>
<sequence length="187" mass="21406">MSSTSLLRSFRWQQISLPQNTTARRLIIFGPPLILGSLYLCKQIYLYLKFGRKKRLNIDSGNVYDTFDHSQVTTPGTNTTTVTNNSISINHSSSDNADGCVISTTGDHHHHSSSIIIKYVRHYFQINVHIVVNLSTTQLIKVSLDKLNNVTRTLDEMKMKQNILKNINMIHQILIQESMIYMKNLNQ</sequence>
<evidence type="ECO:0000313" key="2">
    <source>
        <dbReference type="EMBL" id="KAH7638970.1"/>
    </source>
</evidence>
<gene>
    <name evidence="2" type="ORF">HUG17_3003</name>
</gene>
<evidence type="ECO:0008006" key="3">
    <source>
        <dbReference type="Google" id="ProtNLM"/>
    </source>
</evidence>
<feature type="transmembrane region" description="Helical" evidence="1">
    <location>
        <begin position="26"/>
        <end position="48"/>
    </location>
</feature>
<dbReference type="AlphaFoldDB" id="A0A9D4NTK0"/>
<protein>
    <recommendedName>
        <fullName evidence="3">Transmembrane protein</fullName>
    </recommendedName>
</protein>
<accession>A0A9D4NTK0</accession>
<proteinExistence type="predicted"/>
<keyword evidence="1" id="KW-1133">Transmembrane helix</keyword>
<keyword evidence="1" id="KW-0472">Membrane</keyword>